<dbReference type="Gene3D" id="3.30.2380.10">
    <property type="entry name" value="CGI121/TPRKB"/>
    <property type="match status" value="1"/>
</dbReference>
<dbReference type="Proteomes" id="UP000616143">
    <property type="component" value="Unassembled WGS sequence"/>
</dbReference>
<name>A0A348B0B2_9CREN</name>
<dbReference type="SUPFAM" id="SSF143870">
    <property type="entry name" value="PF0523-like"/>
    <property type="match status" value="1"/>
</dbReference>
<dbReference type="RefSeq" id="WP_126448960.1">
    <property type="nucleotide sequence ID" value="NZ_AP018553.1"/>
</dbReference>
<accession>A0A348B0B2</accession>
<evidence type="ECO:0000313" key="3">
    <source>
        <dbReference type="Proteomes" id="UP000276741"/>
    </source>
</evidence>
<reference evidence="2" key="1">
    <citation type="journal article" date="2014" name="Int. J. Syst. Evol. Microbiol.">
        <title>Complete genome sequence of Corynebacterium casei LMG S-19264T (=DSM 44701T), isolated from a smear-ripened cheese.</title>
        <authorList>
            <consortium name="US DOE Joint Genome Institute (JGI-PGF)"/>
            <person name="Walter F."/>
            <person name="Albersmeier A."/>
            <person name="Kalinowski J."/>
            <person name="Ruckert C."/>
        </authorList>
    </citation>
    <scope>NUCLEOTIDE SEQUENCE</scope>
    <source>
        <strain evidence="2">JCM 31740</strain>
    </source>
</reference>
<organism evidence="1 3">
    <name type="scientific">Sulfodiicoccus acidiphilus</name>
    <dbReference type="NCBI Taxonomy" id="1670455"/>
    <lineage>
        <taxon>Archaea</taxon>
        <taxon>Thermoproteota</taxon>
        <taxon>Thermoprotei</taxon>
        <taxon>Sulfolobales</taxon>
        <taxon>Sulfolobaceae</taxon>
        <taxon>Sulfodiicoccus</taxon>
    </lineage>
</organism>
<reference evidence="2" key="4">
    <citation type="submission" date="2020-09" db="EMBL/GenBank/DDBJ databases">
        <authorList>
            <person name="Sun Q."/>
            <person name="Ohkuma M."/>
        </authorList>
    </citation>
    <scope>NUCLEOTIDE SEQUENCE</scope>
    <source>
        <strain evidence="2">JCM 31740</strain>
    </source>
</reference>
<evidence type="ECO:0000313" key="1">
    <source>
        <dbReference type="EMBL" id="BBD71614.1"/>
    </source>
</evidence>
<sequence>MLIEKSFFDSAKIGFDGECVTQIVSELPEEVLLRQACYLLFKRIEQGTTLLRRPELEFLLLLSGEKEIRRAKERLGVRKEGYLVTCCKDELYSREVKIENRVTRIALSRNALFIL</sequence>
<dbReference type="EMBL" id="BMQS01000001">
    <property type="protein sequence ID" value="GGT87081.1"/>
    <property type="molecule type" value="Genomic_DNA"/>
</dbReference>
<dbReference type="Proteomes" id="UP000276741">
    <property type="component" value="Chromosome"/>
</dbReference>
<reference evidence="1" key="3">
    <citation type="journal article" date="2019" name="BMC Res. Notes">
        <title>Complete genome sequence of the Sulfodiicoccus acidiphilus strain HS-1T, the first crenarchaeon that lacks polB3, isolated from an acidic hot spring in Ohwaku-dani, Hakone, Japan.</title>
        <authorList>
            <person name="Sakai H.D."/>
            <person name="Kurosawa N."/>
        </authorList>
    </citation>
    <scope>NUCLEOTIDE SEQUENCE</scope>
    <source>
        <strain evidence="1">HS-1</strain>
    </source>
</reference>
<dbReference type="InterPro" id="IPR036504">
    <property type="entry name" value="CGI121/TPRKB_sf"/>
</dbReference>
<dbReference type="OrthoDB" id="43379at2157"/>
<proteinExistence type="predicted"/>
<dbReference type="EMBL" id="AP018553">
    <property type="protein sequence ID" value="BBD71614.1"/>
    <property type="molecule type" value="Genomic_DNA"/>
</dbReference>
<evidence type="ECO:0000313" key="2">
    <source>
        <dbReference type="EMBL" id="GGT87081.1"/>
    </source>
</evidence>
<dbReference type="AlphaFoldDB" id="A0A348B0B2"/>
<dbReference type="GeneID" id="38665489"/>
<reference evidence="3" key="2">
    <citation type="submission" date="2018-04" db="EMBL/GenBank/DDBJ databases">
        <title>Complete genome sequence of Sulfodiicoccus acidiphilus strain HS-1.</title>
        <authorList>
            <person name="Sakai H.D."/>
            <person name="Kurosawa N."/>
        </authorList>
    </citation>
    <scope>NUCLEOTIDE SEQUENCE [LARGE SCALE GENOMIC DNA]</scope>
    <source>
        <strain evidence="3">HS-1</strain>
    </source>
</reference>
<protein>
    <submittedName>
        <fullName evidence="1">Uncharacterized protein</fullName>
    </submittedName>
</protein>
<keyword evidence="3" id="KW-1185">Reference proteome</keyword>
<dbReference type="KEGG" id="sacd:HS1genome_0003"/>
<gene>
    <name evidence="2" type="ORF">GCM10007116_01400</name>
    <name evidence="1" type="ORF">HS1genome_0003</name>
</gene>